<protein>
    <submittedName>
        <fullName evidence="2">Cardiolipin synthase, ClsC</fullName>
        <ecNumber evidence="2">2.7.8.-</ecNumber>
    </submittedName>
</protein>
<feature type="domain" description="PLD phosphodiesterase" evidence="1">
    <location>
        <begin position="435"/>
        <end position="462"/>
    </location>
</feature>
<proteinExistence type="predicted"/>
<dbReference type="SUPFAM" id="SSF56024">
    <property type="entry name" value="Phospholipase D/nuclease"/>
    <property type="match status" value="2"/>
</dbReference>
<accession>A0A3B0YQZ4</accession>
<dbReference type="GO" id="GO:0030572">
    <property type="term" value="F:phosphatidyltransferase activity"/>
    <property type="evidence" value="ECO:0007669"/>
    <property type="project" value="UniProtKB-ARBA"/>
</dbReference>
<dbReference type="PANTHER" id="PTHR21248">
    <property type="entry name" value="CARDIOLIPIN SYNTHASE"/>
    <property type="match status" value="1"/>
</dbReference>
<evidence type="ECO:0000259" key="1">
    <source>
        <dbReference type="PROSITE" id="PS50035"/>
    </source>
</evidence>
<evidence type="ECO:0000313" key="2">
    <source>
        <dbReference type="EMBL" id="VAW79130.1"/>
    </source>
</evidence>
<dbReference type="Pfam" id="PF13091">
    <property type="entry name" value="PLDc_2"/>
    <property type="match status" value="2"/>
</dbReference>
<gene>
    <name evidence="2" type="ORF">MNBD_GAMMA12-396</name>
</gene>
<dbReference type="SMART" id="SM00155">
    <property type="entry name" value="PLDc"/>
    <property type="match status" value="2"/>
</dbReference>
<dbReference type="InterPro" id="IPR025202">
    <property type="entry name" value="PLD-like_dom"/>
</dbReference>
<feature type="domain" description="PLD phosphodiesterase" evidence="1">
    <location>
        <begin position="190"/>
        <end position="217"/>
    </location>
</feature>
<sequence>MFLQAIYKMKKIKTNTNFSLKRGKLRVFVVLLLSLLALTACSIKQQRIAAENPENKISFTDSTQMSRLEKSVLKQIDEHSHKNGFYFIATGVEAFSTLTGLISSAERSIDLQSFLYHDDRTGRLLAYKLLQAADRGVRVRILLDDFFSSSKISLLATLNAHRNIEVRFFNPISTSRWARPLAFIAKFRKVTRRMHNKAFIVDRHVAIIGGRNVGDVYYAMRDDYQFTDLDVLSVGPVVKSISTSFNTFWTSRWAVAAVSYNQYDRTSNGSKVVKKKLTQLRVNAKKLQRSSFMKAVKRSGVVRKLRHANLSLLWSNSRLMYDPPEKVRGRRKHRKKYLMNQLMPYLAQARSEVLIITPYFIPSRSGLRWIKRLRKKGVKVTILTNSFASNDIPFAYIGYERYRRKVLEMGVELYEFKPTAETKRRKTYKWLKSIPRSGLHAKLIIIDGEKMIIGSPNINPRSRNLDTEIAIMVNSTEIAEKMSALFSKLIKPVNSYRVVLRKRVNDWKEADDPNVSDEDEQLVWKTNKQGKQVQYRQEPNTGLFEHLGILFIGLLPIEGFL</sequence>
<dbReference type="EMBL" id="UOFL01000171">
    <property type="protein sequence ID" value="VAW79130.1"/>
    <property type="molecule type" value="Genomic_DNA"/>
</dbReference>
<name>A0A3B0YQZ4_9ZZZZ</name>
<reference evidence="2" key="1">
    <citation type="submission" date="2018-06" db="EMBL/GenBank/DDBJ databases">
        <authorList>
            <person name="Zhirakovskaya E."/>
        </authorList>
    </citation>
    <scope>NUCLEOTIDE SEQUENCE</scope>
</reference>
<dbReference type="Gene3D" id="3.30.870.10">
    <property type="entry name" value="Endonuclease Chain A"/>
    <property type="match status" value="2"/>
</dbReference>
<dbReference type="GO" id="GO:0032049">
    <property type="term" value="P:cardiolipin biosynthetic process"/>
    <property type="evidence" value="ECO:0007669"/>
    <property type="project" value="UniProtKB-ARBA"/>
</dbReference>
<keyword evidence="2" id="KW-0808">Transferase</keyword>
<dbReference type="AlphaFoldDB" id="A0A3B0YQZ4"/>
<dbReference type="PROSITE" id="PS50035">
    <property type="entry name" value="PLD"/>
    <property type="match status" value="2"/>
</dbReference>
<dbReference type="InterPro" id="IPR001736">
    <property type="entry name" value="PLipase_D/transphosphatidylase"/>
</dbReference>
<dbReference type="CDD" id="cd09113">
    <property type="entry name" value="PLDc_ymdC_like_2"/>
    <property type="match status" value="1"/>
</dbReference>
<dbReference type="PANTHER" id="PTHR21248:SF12">
    <property type="entry name" value="CARDIOLIPIN SYNTHASE C"/>
    <property type="match status" value="1"/>
</dbReference>
<dbReference type="EC" id="2.7.8.-" evidence="2"/>
<dbReference type="CDD" id="cd09111">
    <property type="entry name" value="PLDc_ymdC_like_1"/>
    <property type="match status" value="1"/>
</dbReference>
<organism evidence="2">
    <name type="scientific">hydrothermal vent metagenome</name>
    <dbReference type="NCBI Taxonomy" id="652676"/>
    <lineage>
        <taxon>unclassified sequences</taxon>
        <taxon>metagenomes</taxon>
        <taxon>ecological metagenomes</taxon>
    </lineage>
</organism>